<evidence type="ECO:0000313" key="1">
    <source>
        <dbReference type="EMBL" id="PWB06415.1"/>
    </source>
</evidence>
<dbReference type="GeneID" id="93425065"/>
<evidence type="ECO:0008006" key="3">
    <source>
        <dbReference type="Google" id="ProtNLM"/>
    </source>
</evidence>
<gene>
    <name evidence="1" type="ORF">C5O25_10390</name>
</gene>
<keyword evidence="2" id="KW-1185">Reference proteome</keyword>
<dbReference type="AlphaFoldDB" id="A0A2V1IUV1"/>
<sequence>MEELYINIINRIAAEVPELSLIDEDYGQLEMSAEDDAYPVTYPCVLIGNDETEWEDLTGDTQRGRATLTVRLATDCYHDTHYTSGTYDHVRERRRLLRKVYRALHRFRAAPNASALTRVRSRGYSMPHGIKVSEMTFAFRISDQI</sequence>
<comment type="caution">
    <text evidence="1">The sequence shown here is derived from an EMBL/GenBank/DDBJ whole genome shotgun (WGS) entry which is preliminary data.</text>
</comment>
<accession>A0A2V1IUV1</accession>
<dbReference type="RefSeq" id="WP_107036676.1">
    <property type="nucleotide sequence ID" value="NZ_CAOONL010000039.1"/>
</dbReference>
<dbReference type="EMBL" id="PUBV01000025">
    <property type="protein sequence ID" value="PWB06415.1"/>
    <property type="molecule type" value="Genomic_DNA"/>
</dbReference>
<protein>
    <recommendedName>
        <fullName evidence="3">Tail terminator</fullName>
    </recommendedName>
</protein>
<evidence type="ECO:0000313" key="2">
    <source>
        <dbReference type="Proteomes" id="UP000244925"/>
    </source>
</evidence>
<proteinExistence type="predicted"/>
<organism evidence="1 2">
    <name type="scientific">Paramuribaculum intestinale</name>
    <dbReference type="NCBI Taxonomy" id="2094151"/>
    <lineage>
        <taxon>Bacteria</taxon>
        <taxon>Pseudomonadati</taxon>
        <taxon>Bacteroidota</taxon>
        <taxon>Bacteroidia</taxon>
        <taxon>Bacteroidales</taxon>
        <taxon>Muribaculaceae</taxon>
        <taxon>Paramuribaculum</taxon>
    </lineage>
</organism>
<reference evidence="2" key="1">
    <citation type="submission" date="2018-02" db="EMBL/GenBank/DDBJ databases">
        <authorList>
            <person name="Clavel T."/>
            <person name="Strowig T."/>
        </authorList>
    </citation>
    <scope>NUCLEOTIDE SEQUENCE [LARGE SCALE GENOMIC DNA]</scope>
    <source>
        <strain evidence="2">DSM 100764</strain>
    </source>
</reference>
<name>A0A2V1IUV1_9BACT</name>
<dbReference type="Proteomes" id="UP000244925">
    <property type="component" value="Unassembled WGS sequence"/>
</dbReference>